<dbReference type="EMBL" id="KN731559">
    <property type="protein sequence ID" value="KIH59851.1"/>
    <property type="molecule type" value="Genomic_DNA"/>
</dbReference>
<dbReference type="Proteomes" id="UP000054047">
    <property type="component" value="Unassembled WGS sequence"/>
</dbReference>
<organism evidence="3 4">
    <name type="scientific">Ancylostoma duodenale</name>
    <dbReference type="NCBI Taxonomy" id="51022"/>
    <lineage>
        <taxon>Eukaryota</taxon>
        <taxon>Metazoa</taxon>
        <taxon>Ecdysozoa</taxon>
        <taxon>Nematoda</taxon>
        <taxon>Chromadorea</taxon>
        <taxon>Rhabditida</taxon>
        <taxon>Rhabditina</taxon>
        <taxon>Rhabditomorpha</taxon>
        <taxon>Strongyloidea</taxon>
        <taxon>Ancylostomatidae</taxon>
        <taxon>Ancylostomatinae</taxon>
        <taxon>Ancylostoma</taxon>
    </lineage>
</organism>
<dbReference type="InterPro" id="IPR035940">
    <property type="entry name" value="CAP_sf"/>
</dbReference>
<feature type="chain" id="PRO_5002161361" evidence="1">
    <location>
        <begin position="21"/>
        <end position="222"/>
    </location>
</feature>
<evidence type="ECO:0000313" key="3">
    <source>
        <dbReference type="EMBL" id="KIH59851.1"/>
    </source>
</evidence>
<dbReference type="SMART" id="SM00198">
    <property type="entry name" value="SCP"/>
    <property type="match status" value="1"/>
</dbReference>
<protein>
    <submittedName>
        <fullName evidence="3">SCP-like protein</fullName>
    </submittedName>
</protein>
<dbReference type="InterPro" id="IPR014044">
    <property type="entry name" value="CAP_dom"/>
</dbReference>
<evidence type="ECO:0000259" key="2">
    <source>
        <dbReference type="SMART" id="SM00198"/>
    </source>
</evidence>
<evidence type="ECO:0000256" key="1">
    <source>
        <dbReference type="SAM" id="SignalP"/>
    </source>
</evidence>
<dbReference type="Pfam" id="PF00188">
    <property type="entry name" value="CAP"/>
    <property type="match status" value="1"/>
</dbReference>
<name>A0A0C2GS82_9BILA</name>
<keyword evidence="1" id="KW-0732">Signal</keyword>
<sequence length="222" mass="24904">MSLLTPTLLAQSLIIVICSAKCPGNSLTEPQRKLLTKLHNDIRRQIAQGMANNYNGGKLPAGKNIYKLKYSCDLEKAAADATGAACSASLANPQKYGQNIQLGFFRYVVPSVIASPKNDLLEAAVKQWYLPAVYYGLRDPNNKFTDPRLYNFVNYSKKSATNQNIRDRFGIAAIAEKLRRIHLGWYGRVLLDNGSTLYKKDISFEVKGRWPNVRSKQCRLET</sequence>
<dbReference type="CDD" id="cd05380">
    <property type="entry name" value="CAP_euk"/>
    <property type="match status" value="1"/>
</dbReference>
<gene>
    <name evidence="3" type="ORF">ANCDUO_09904</name>
</gene>
<proteinExistence type="predicted"/>
<evidence type="ECO:0000313" key="4">
    <source>
        <dbReference type="Proteomes" id="UP000054047"/>
    </source>
</evidence>
<dbReference type="AlphaFoldDB" id="A0A0C2GS82"/>
<dbReference type="Gene3D" id="3.40.33.10">
    <property type="entry name" value="CAP"/>
    <property type="match status" value="1"/>
</dbReference>
<keyword evidence="4" id="KW-1185">Reference proteome</keyword>
<accession>A0A0C2GS82</accession>
<feature type="domain" description="SCP" evidence="2">
    <location>
        <begin position="29"/>
        <end position="163"/>
    </location>
</feature>
<dbReference type="SUPFAM" id="SSF55797">
    <property type="entry name" value="PR-1-like"/>
    <property type="match status" value="1"/>
</dbReference>
<reference evidence="3 4" key="1">
    <citation type="submission" date="2013-12" db="EMBL/GenBank/DDBJ databases">
        <title>Draft genome of the parsitic nematode Ancylostoma duodenale.</title>
        <authorList>
            <person name="Mitreva M."/>
        </authorList>
    </citation>
    <scope>NUCLEOTIDE SEQUENCE [LARGE SCALE GENOMIC DNA]</scope>
    <source>
        <strain evidence="3 4">Zhejiang</strain>
    </source>
</reference>
<feature type="signal peptide" evidence="1">
    <location>
        <begin position="1"/>
        <end position="20"/>
    </location>
</feature>
<dbReference type="OrthoDB" id="5874910at2759"/>